<organism evidence="1 2">
    <name type="scientific">Pseudoduganella rivuli</name>
    <dbReference type="NCBI Taxonomy" id="2666085"/>
    <lineage>
        <taxon>Bacteria</taxon>
        <taxon>Pseudomonadati</taxon>
        <taxon>Pseudomonadota</taxon>
        <taxon>Betaproteobacteria</taxon>
        <taxon>Burkholderiales</taxon>
        <taxon>Oxalobacteraceae</taxon>
        <taxon>Telluria group</taxon>
        <taxon>Pseudoduganella</taxon>
    </lineage>
</organism>
<dbReference type="GO" id="GO:0008234">
    <property type="term" value="F:cysteine-type peptidase activity"/>
    <property type="evidence" value="ECO:0007669"/>
    <property type="project" value="InterPro"/>
</dbReference>
<sequence length="709" mass="77083">MPATTATLQGGKLIALDARPDRIDLRDLPYRAPMGNLPHRVPTDTQLHDYLPDYTEAGLILDQGQEGACTGFGLAAAVNYLLWRQSGMTMKKKDRVSPRMLYTLARYYDEWPDENYEGSSCRGALKGWQKHGVCAETLWHDKSLGPDGDEWAQDAIRRPLGVYYRIEKQSVVDLQSAICQTGAIYVSAKVHGGWTGKSLNRNGVPLESHDQLPRIAFNPEQPDILGGHAFALVGYNEYGFIVQNSWGKSWGAGGFAVLTYQDWVANGTDAWVMGLGVPLAKGASSTVHVGALACPPNQARPMGVVSTAEMQSPRATFSKEDAYLHTLVTGNNGVLLNRMPHLPNADRNADVVVVEKPAAWLLQQPAHARKVALYFHGGLGSEASSIARIQTMAPWFLDNDVYPIFVTWKSGWLDVITDMLADKAHELFGTQPARGLGDWFDDARDRGIEVLAREVLVRSMWSEMKQNVQASADGLGTGITVLADKLAALRAQVGSDVQVHMIGHSAGSLIAGRLLTAFRTGKQKQSAASCTLFAPACTVGFALEHYVKAIDHGVLPRAAFDIHALSDPLELDDAVGPYHKSLLYLVSRSLEDLHKTPVLGLASVYDGSRANSEFWHQQTVRDVRAWQKFFWHDSPQIPQAITGGDGLPAGSGLHILKEPDVRTSSTAGGKSVKSTHGAFDNSAAIVSATLLRILGADRLPQPAIDLSSF</sequence>
<dbReference type="GO" id="GO:0006508">
    <property type="term" value="P:proteolysis"/>
    <property type="evidence" value="ECO:0007669"/>
    <property type="project" value="InterPro"/>
</dbReference>
<accession>A0A7X2IVD6</accession>
<dbReference type="InterPro" id="IPR029058">
    <property type="entry name" value="AB_hydrolase_fold"/>
</dbReference>
<dbReference type="Gene3D" id="3.90.70.10">
    <property type="entry name" value="Cysteine proteinases"/>
    <property type="match status" value="1"/>
</dbReference>
<dbReference type="Gene3D" id="3.40.50.1820">
    <property type="entry name" value="alpha/beta hydrolase"/>
    <property type="match status" value="1"/>
</dbReference>
<protein>
    <submittedName>
        <fullName evidence="1">Peptidase C1</fullName>
    </submittedName>
</protein>
<comment type="caution">
    <text evidence="1">The sequence shown here is derived from an EMBL/GenBank/DDBJ whole genome shotgun (WGS) entry which is preliminary data.</text>
</comment>
<reference evidence="1 2" key="1">
    <citation type="submission" date="2019-11" db="EMBL/GenBank/DDBJ databases">
        <title>Novel species isolated from a subtropical stream in China.</title>
        <authorList>
            <person name="Lu H."/>
        </authorList>
    </citation>
    <scope>NUCLEOTIDE SEQUENCE [LARGE SCALE GENOMIC DNA]</scope>
    <source>
        <strain evidence="1 2">FT92W</strain>
    </source>
</reference>
<dbReference type="Proteomes" id="UP000446768">
    <property type="component" value="Unassembled WGS sequence"/>
</dbReference>
<dbReference type="RefSeq" id="WP_154382340.1">
    <property type="nucleotide sequence ID" value="NZ_WKJJ01000037.1"/>
</dbReference>
<dbReference type="SUPFAM" id="SSF54001">
    <property type="entry name" value="Cysteine proteinases"/>
    <property type="match status" value="1"/>
</dbReference>
<dbReference type="EMBL" id="WKJJ01000037">
    <property type="protein sequence ID" value="MRV76639.1"/>
    <property type="molecule type" value="Genomic_DNA"/>
</dbReference>
<evidence type="ECO:0000313" key="1">
    <source>
        <dbReference type="EMBL" id="MRV76639.1"/>
    </source>
</evidence>
<proteinExistence type="predicted"/>
<name>A0A7X2IVD6_9BURK</name>
<gene>
    <name evidence="1" type="ORF">GJ700_33495</name>
</gene>
<dbReference type="InterPro" id="IPR038765">
    <property type="entry name" value="Papain-like_cys_pep_sf"/>
</dbReference>
<keyword evidence="2" id="KW-1185">Reference proteome</keyword>
<evidence type="ECO:0000313" key="2">
    <source>
        <dbReference type="Proteomes" id="UP000446768"/>
    </source>
</evidence>
<dbReference type="AlphaFoldDB" id="A0A7X2IVD6"/>
<dbReference type="SUPFAM" id="SSF53474">
    <property type="entry name" value="alpha/beta-Hydrolases"/>
    <property type="match status" value="1"/>
</dbReference>
<dbReference type="CDD" id="cd02619">
    <property type="entry name" value="Peptidase_C1"/>
    <property type="match status" value="1"/>
</dbReference>